<accession>S0KX40</accession>
<feature type="signal peptide" evidence="1">
    <location>
        <begin position="1"/>
        <end position="22"/>
    </location>
</feature>
<reference evidence="2 3" key="1">
    <citation type="submission" date="2013-03" db="EMBL/GenBank/DDBJ databases">
        <title>The Genome Sequence of Enterococcus dispar ATCC_51266 (Illumina only assembly).</title>
        <authorList>
            <consortium name="The Broad Institute Genomics Platform"/>
            <consortium name="The Broad Institute Genome Sequencing Center for Infectious Disease"/>
            <person name="Earl A."/>
            <person name="Russ C."/>
            <person name="Gilmore M."/>
            <person name="Surin D."/>
            <person name="Walker B."/>
            <person name="Young S."/>
            <person name="Zeng Q."/>
            <person name="Gargeya S."/>
            <person name="Fitzgerald M."/>
            <person name="Haas B."/>
            <person name="Abouelleil A."/>
            <person name="Allen A.W."/>
            <person name="Alvarado L."/>
            <person name="Arachchi H.M."/>
            <person name="Berlin A.M."/>
            <person name="Chapman S.B."/>
            <person name="Gainer-Dewar J."/>
            <person name="Goldberg J."/>
            <person name="Griggs A."/>
            <person name="Gujja S."/>
            <person name="Hansen M."/>
            <person name="Howarth C."/>
            <person name="Imamovic A."/>
            <person name="Ireland A."/>
            <person name="Larimer J."/>
            <person name="McCowan C."/>
            <person name="Murphy C."/>
            <person name="Pearson M."/>
            <person name="Poon T.W."/>
            <person name="Priest M."/>
            <person name="Roberts A."/>
            <person name="Saif S."/>
            <person name="Shea T."/>
            <person name="Sisk P."/>
            <person name="Sykes S."/>
            <person name="Wortman J."/>
            <person name="Nusbaum C."/>
            <person name="Birren B."/>
        </authorList>
    </citation>
    <scope>NUCLEOTIDE SEQUENCE [LARGE SCALE GENOMIC DNA]</scope>
    <source>
        <strain evidence="2 3">ATCC 51266</strain>
    </source>
</reference>
<keyword evidence="3" id="KW-1185">Reference proteome</keyword>
<evidence type="ECO:0000313" key="3">
    <source>
        <dbReference type="Proteomes" id="UP000014127"/>
    </source>
</evidence>
<dbReference type="EMBL" id="AHYR01000002">
    <property type="protein sequence ID" value="EOT43771.1"/>
    <property type="molecule type" value="Genomic_DNA"/>
</dbReference>
<gene>
    <name evidence="2" type="ORF">OMK_00329</name>
</gene>
<dbReference type="eggNOG" id="ENOG50307RF">
    <property type="taxonomic scope" value="Bacteria"/>
</dbReference>
<comment type="caution">
    <text evidence="2">The sequence shown here is derived from an EMBL/GenBank/DDBJ whole genome shotgun (WGS) entry which is preliminary data.</text>
</comment>
<feature type="chain" id="PRO_5038725756" description="Lipoprotein" evidence="1">
    <location>
        <begin position="23"/>
        <end position="231"/>
    </location>
</feature>
<dbReference type="AlphaFoldDB" id="S0KX40"/>
<evidence type="ECO:0008006" key="4">
    <source>
        <dbReference type="Google" id="ProtNLM"/>
    </source>
</evidence>
<protein>
    <recommendedName>
        <fullName evidence="4">Lipoprotein</fullName>
    </recommendedName>
</protein>
<name>S0KX40_9ENTE</name>
<keyword evidence="1" id="KW-0732">Signal</keyword>
<dbReference type="Proteomes" id="UP000014127">
    <property type="component" value="Unassembled WGS sequence"/>
</dbReference>
<evidence type="ECO:0000313" key="2">
    <source>
        <dbReference type="EMBL" id="EOT43771.1"/>
    </source>
</evidence>
<dbReference type="HOGENOM" id="CLU_097470_0_0_9"/>
<dbReference type="PATRIC" id="fig|1139219.3.peg.321"/>
<dbReference type="RefSeq" id="WP_016171553.1">
    <property type="nucleotide sequence ID" value="NZ_ASWK01000001.1"/>
</dbReference>
<sequence>MKKVILGIAFLLALTGCTSKEASIDITKNQDEGIYDYIYGKSDETIKSVSGEDQAGNTLNVDVAGKEFQAAVPALLNDQSLDLKIEYSNGNESNQKIKLKGRLAIDEYPNFVALMNDRIVQTNDKAKTEFPFTVEDGITTVSDVNGVKTNINVQDGKILGINMTSESDVDKEMATIIVAFQESYHANNEGVSDAYNNALDSKKKTSFESNGFKFTFEKNGNELFADIAKVK</sequence>
<organism evidence="2 3">
    <name type="scientific">Enterococcus dispar ATCC 51266</name>
    <dbReference type="NCBI Taxonomy" id="1139219"/>
    <lineage>
        <taxon>Bacteria</taxon>
        <taxon>Bacillati</taxon>
        <taxon>Bacillota</taxon>
        <taxon>Bacilli</taxon>
        <taxon>Lactobacillales</taxon>
        <taxon>Enterococcaceae</taxon>
        <taxon>Enterococcus</taxon>
    </lineage>
</organism>
<proteinExistence type="predicted"/>
<dbReference type="PROSITE" id="PS51257">
    <property type="entry name" value="PROKAR_LIPOPROTEIN"/>
    <property type="match status" value="1"/>
</dbReference>
<evidence type="ECO:0000256" key="1">
    <source>
        <dbReference type="SAM" id="SignalP"/>
    </source>
</evidence>